<dbReference type="Proteomes" id="UP000752696">
    <property type="component" value="Unassembled WGS sequence"/>
</dbReference>
<name>A0A6V7H293_9HYME</name>
<feature type="non-terminal residue" evidence="2">
    <location>
        <position position="1"/>
    </location>
</feature>
<dbReference type="AlphaFoldDB" id="A0A6V7H293"/>
<accession>A0A6V7H293</accession>
<dbReference type="InterPro" id="IPR029526">
    <property type="entry name" value="PGBD"/>
</dbReference>
<comment type="caution">
    <text evidence="2">The sequence shown here is derived from an EMBL/GenBank/DDBJ whole genome shotgun (WGS) entry which is preliminary data.</text>
</comment>
<evidence type="ECO:0000259" key="1">
    <source>
        <dbReference type="Pfam" id="PF13843"/>
    </source>
</evidence>
<feature type="domain" description="PiggyBac transposable element-derived protein" evidence="1">
    <location>
        <begin position="9"/>
        <end position="70"/>
    </location>
</feature>
<evidence type="ECO:0000313" key="2">
    <source>
        <dbReference type="EMBL" id="CAD1472071.1"/>
    </source>
</evidence>
<gene>
    <name evidence="2" type="ORF">MHI_LOCUS259478</name>
</gene>
<protein>
    <recommendedName>
        <fullName evidence="1">PiggyBac transposable element-derived protein domain-containing protein</fullName>
    </recommendedName>
</protein>
<organism evidence="2 3">
    <name type="scientific">Heterotrigona itama</name>
    <dbReference type="NCBI Taxonomy" id="395501"/>
    <lineage>
        <taxon>Eukaryota</taxon>
        <taxon>Metazoa</taxon>
        <taxon>Ecdysozoa</taxon>
        <taxon>Arthropoda</taxon>
        <taxon>Hexapoda</taxon>
        <taxon>Insecta</taxon>
        <taxon>Pterygota</taxon>
        <taxon>Neoptera</taxon>
        <taxon>Endopterygota</taxon>
        <taxon>Hymenoptera</taxon>
        <taxon>Apocrita</taxon>
        <taxon>Aculeata</taxon>
        <taxon>Apoidea</taxon>
        <taxon>Anthophila</taxon>
        <taxon>Apidae</taxon>
        <taxon>Heterotrigona</taxon>
    </lineage>
</organism>
<dbReference type="EMBL" id="CAJDYZ010004926">
    <property type="protein sequence ID" value="CAD1472071.1"/>
    <property type="molecule type" value="Genomic_DNA"/>
</dbReference>
<keyword evidence="3" id="KW-1185">Reference proteome</keyword>
<dbReference type="Pfam" id="PF13843">
    <property type="entry name" value="DDE_Tnp_1_7"/>
    <property type="match status" value="1"/>
</dbReference>
<dbReference type="OrthoDB" id="7694983at2759"/>
<sequence length="74" mass="8759">ASESMVKEHKRHTLYVDNWYSSPELFMTISHHHKTNVIGTVRSNRKNMPKDFCKARVKRGEYRMRNNNGILALK</sequence>
<reference evidence="2" key="1">
    <citation type="submission" date="2020-07" db="EMBL/GenBank/DDBJ databases">
        <authorList>
            <person name="Nazaruddin N."/>
        </authorList>
    </citation>
    <scope>NUCLEOTIDE SEQUENCE</scope>
</reference>
<evidence type="ECO:0000313" key="3">
    <source>
        <dbReference type="Proteomes" id="UP000752696"/>
    </source>
</evidence>
<proteinExistence type="predicted"/>